<accession>A0A0G0X4U1</accession>
<keyword evidence="2" id="KW-0472">Membrane</keyword>
<keyword evidence="2" id="KW-1133">Transmembrane helix</keyword>
<name>A0A0G0X4U1_9BACT</name>
<organism evidence="3 4">
    <name type="scientific">Candidatus Woesebacteria bacterium GW2011_GWA1_41_13b</name>
    <dbReference type="NCBI Taxonomy" id="1618555"/>
    <lineage>
        <taxon>Bacteria</taxon>
        <taxon>Candidatus Woeseibacteriota</taxon>
    </lineage>
</organism>
<feature type="transmembrane region" description="Helical" evidence="2">
    <location>
        <begin position="392"/>
        <end position="415"/>
    </location>
</feature>
<dbReference type="Proteomes" id="UP000034676">
    <property type="component" value="Unassembled WGS sequence"/>
</dbReference>
<evidence type="ECO:0000256" key="1">
    <source>
        <dbReference type="SAM" id="Coils"/>
    </source>
</evidence>
<evidence type="ECO:0000256" key="2">
    <source>
        <dbReference type="SAM" id="Phobius"/>
    </source>
</evidence>
<dbReference type="EMBL" id="LCAO01000008">
    <property type="protein sequence ID" value="KKR91670.1"/>
    <property type="molecule type" value="Genomic_DNA"/>
</dbReference>
<feature type="transmembrane region" description="Helical" evidence="2">
    <location>
        <begin position="421"/>
        <end position="441"/>
    </location>
</feature>
<proteinExistence type="predicted"/>
<gene>
    <name evidence="3" type="ORF">UU42_C0008G0006</name>
</gene>
<reference evidence="3 4" key="1">
    <citation type="journal article" date="2015" name="Nature">
        <title>rRNA introns, odd ribosomes, and small enigmatic genomes across a large radiation of phyla.</title>
        <authorList>
            <person name="Brown C.T."/>
            <person name="Hug L.A."/>
            <person name="Thomas B.C."/>
            <person name="Sharon I."/>
            <person name="Castelle C.J."/>
            <person name="Singh A."/>
            <person name="Wilkins M.J."/>
            <person name="Williams K.H."/>
            <person name="Banfield J.F."/>
        </authorList>
    </citation>
    <scope>NUCLEOTIDE SEQUENCE [LARGE SCALE GENOMIC DNA]</scope>
</reference>
<feature type="transmembrane region" description="Helical" evidence="2">
    <location>
        <begin position="328"/>
        <end position="347"/>
    </location>
</feature>
<evidence type="ECO:0000313" key="4">
    <source>
        <dbReference type="Proteomes" id="UP000034676"/>
    </source>
</evidence>
<protein>
    <submittedName>
        <fullName evidence="3">Uncharacterized protein</fullName>
    </submittedName>
</protein>
<feature type="transmembrane region" description="Helical" evidence="2">
    <location>
        <begin position="297"/>
        <end position="316"/>
    </location>
</feature>
<feature type="coiled-coil region" evidence="1">
    <location>
        <begin position="200"/>
        <end position="227"/>
    </location>
</feature>
<comment type="caution">
    <text evidence="3">The sequence shown here is derived from an EMBL/GenBank/DDBJ whole genome shotgun (WGS) entry which is preliminary data.</text>
</comment>
<dbReference type="AlphaFoldDB" id="A0A0G0X4U1"/>
<keyword evidence="2" id="KW-0812">Transmembrane</keyword>
<keyword evidence="1" id="KW-0175">Coiled coil</keyword>
<evidence type="ECO:0000313" key="3">
    <source>
        <dbReference type="EMBL" id="KKR91670.1"/>
    </source>
</evidence>
<sequence>MEQLNIPTKALISAFKQAKESDSKKKGNGNGYRISRAVSAVAFWYEKLRTAMEYREEYLLRRSAIQRILARKLIGSHATQELFESLLKELIWARYLTTENIDDATRAKALHVLSLYIPVITKTEDATHKNWLISILASELERILAESFWLRQEALANYAYFFFSRQLEVVEDENLPTINVELYIATWRAYFHSDDETLTFILLKQKYANYEDRVTNLENTGEDLRSEIERDLSNQVSEKLQRFVEKNLPPFLVLRDLFEENQDEIEKVLSDSHGLEESVNNICEKKYMMIHQRVRTAIIRSIIYVFLTKMVFVLILEIPVDRWFYGGISYIPLFINSILPPSLMFVLSKSVQIPDKSNTEKILTLLKKIAIDPPESLPRILVSTGHSSRRPLLTVVFSILYGLAFLVSFGLIYYLLSLLGFNIVSKAVFIFFISVVTFFSYRIRRVAHQYLFEEREGIFSPVTDFFMVPILRVGRILSNGLARVNLILFIIDIAIEMPFKVIFDLTDEWSSYIRSKKEEIV</sequence>